<feature type="transmembrane region" description="Helical" evidence="8">
    <location>
        <begin position="440"/>
        <end position="460"/>
    </location>
</feature>
<accession>A0A222FF91</accession>
<feature type="transmembrane region" description="Helical" evidence="8">
    <location>
        <begin position="1013"/>
        <end position="1039"/>
    </location>
</feature>
<dbReference type="AlphaFoldDB" id="A0A222FF91"/>
<evidence type="ECO:0000256" key="3">
    <source>
        <dbReference type="ARBA" id="ARBA00022448"/>
    </source>
</evidence>
<keyword evidence="7 8" id="KW-0472">Membrane</keyword>
<dbReference type="PANTHER" id="PTHR32063">
    <property type="match status" value="1"/>
</dbReference>
<keyword evidence="3" id="KW-0813">Transport</keyword>
<dbReference type="InterPro" id="IPR001036">
    <property type="entry name" value="Acrflvin-R"/>
</dbReference>
<dbReference type="GO" id="GO:0005886">
    <property type="term" value="C:plasma membrane"/>
    <property type="evidence" value="ECO:0007669"/>
    <property type="project" value="UniProtKB-SubCell"/>
</dbReference>
<dbReference type="PRINTS" id="PR00702">
    <property type="entry name" value="ACRIFLAVINRP"/>
</dbReference>
<organism evidence="9 11">
    <name type="scientific">Bacterioplanes sanyensis</name>
    <dbReference type="NCBI Taxonomy" id="1249553"/>
    <lineage>
        <taxon>Bacteria</taxon>
        <taxon>Pseudomonadati</taxon>
        <taxon>Pseudomonadota</taxon>
        <taxon>Gammaproteobacteria</taxon>
        <taxon>Oceanospirillales</taxon>
        <taxon>Oceanospirillaceae</taxon>
        <taxon>Bacterioplanes</taxon>
    </lineage>
</organism>
<dbReference type="SUPFAM" id="SSF82693">
    <property type="entry name" value="Multidrug efflux transporter AcrB pore domain, PN1, PN2, PC1 and PC2 subdomains"/>
    <property type="match status" value="2"/>
</dbReference>
<comment type="similarity">
    <text evidence="2">Belongs to the resistance-nodulation-cell division (RND) (TC 2.A.6) family.</text>
</comment>
<feature type="transmembrane region" description="Helical" evidence="8">
    <location>
        <begin position="871"/>
        <end position="890"/>
    </location>
</feature>
<dbReference type="Gene3D" id="3.30.70.1430">
    <property type="entry name" value="Multidrug efflux transporter AcrB pore domain"/>
    <property type="match status" value="2"/>
</dbReference>
<evidence type="ECO:0000256" key="6">
    <source>
        <dbReference type="ARBA" id="ARBA00022989"/>
    </source>
</evidence>
<keyword evidence="4" id="KW-1003">Cell membrane</keyword>
<protein>
    <submittedName>
        <fullName evidence="9">CusA/CzcA family heavy metal efflux RND transporter</fullName>
    </submittedName>
</protein>
<feature type="transmembrane region" description="Helical" evidence="8">
    <location>
        <begin position="985"/>
        <end position="1001"/>
    </location>
</feature>
<dbReference type="EMBL" id="CP022530">
    <property type="protein sequence ID" value="ASP37164.1"/>
    <property type="molecule type" value="Genomic_DNA"/>
</dbReference>
<proteinExistence type="inferred from homology"/>
<dbReference type="SUPFAM" id="SSF82866">
    <property type="entry name" value="Multidrug efflux transporter AcrB transmembrane domain"/>
    <property type="match status" value="2"/>
</dbReference>
<name>A0A222FF91_9GAMM</name>
<reference evidence="9 11" key="1">
    <citation type="submission" date="2017-07" db="EMBL/GenBank/DDBJ databases">
        <title>Annotated genome sequence of Bacterioplanes sanyensis isolated from Red Sea.</title>
        <authorList>
            <person name="Rehman Z.U."/>
        </authorList>
    </citation>
    <scope>NUCLEOTIDE SEQUENCE [LARGE SCALE GENOMIC DNA]</scope>
    <source>
        <strain evidence="9 11">NV9</strain>
    </source>
</reference>
<feature type="transmembrane region" description="Helical" evidence="8">
    <location>
        <begin position="532"/>
        <end position="548"/>
    </location>
</feature>
<evidence type="ECO:0000256" key="8">
    <source>
        <dbReference type="SAM" id="Phobius"/>
    </source>
</evidence>
<feature type="transmembrane region" description="Helical" evidence="8">
    <location>
        <begin position="338"/>
        <end position="358"/>
    </location>
</feature>
<dbReference type="Pfam" id="PF00873">
    <property type="entry name" value="ACR_tran"/>
    <property type="match status" value="1"/>
</dbReference>
<evidence type="ECO:0000256" key="4">
    <source>
        <dbReference type="ARBA" id="ARBA00022475"/>
    </source>
</evidence>
<keyword evidence="11" id="KW-1185">Reference proteome</keyword>
<evidence type="ECO:0000313" key="11">
    <source>
        <dbReference type="Proteomes" id="UP000202440"/>
    </source>
</evidence>
<dbReference type="Proteomes" id="UP000202440">
    <property type="component" value="Chromosome"/>
</dbReference>
<feature type="transmembrane region" description="Helical" evidence="8">
    <location>
        <begin position="480"/>
        <end position="499"/>
    </location>
</feature>
<evidence type="ECO:0000256" key="7">
    <source>
        <dbReference type="ARBA" id="ARBA00023136"/>
    </source>
</evidence>
<dbReference type="InterPro" id="IPR027463">
    <property type="entry name" value="AcrB_DN_DC_subdom"/>
</dbReference>
<dbReference type="OrthoDB" id="9758757at2"/>
<evidence type="ECO:0000256" key="2">
    <source>
        <dbReference type="ARBA" id="ARBA00010942"/>
    </source>
</evidence>
<dbReference type="Gene3D" id="3.30.70.1440">
    <property type="entry name" value="Multidrug efflux transporter AcrB pore domain"/>
    <property type="match status" value="1"/>
</dbReference>
<dbReference type="PANTHER" id="PTHR32063:SF19">
    <property type="entry name" value="CATION EFFLUX SYSTEM PROTEIN CUSA"/>
    <property type="match status" value="1"/>
</dbReference>
<evidence type="ECO:0000313" key="9">
    <source>
        <dbReference type="EMBL" id="ASP37164.1"/>
    </source>
</evidence>
<evidence type="ECO:0000313" key="10">
    <source>
        <dbReference type="EMBL" id="ASP40762.1"/>
    </source>
</evidence>
<dbReference type="SUPFAM" id="SSF82714">
    <property type="entry name" value="Multidrug efflux transporter AcrB TolC docking domain, DN and DC subdomains"/>
    <property type="match status" value="2"/>
</dbReference>
<dbReference type="KEGG" id="bsan:CHH28_19730"/>
<dbReference type="Gene3D" id="3.30.2090.10">
    <property type="entry name" value="Multidrug efflux transporter AcrB TolC docking domain, DN and DC subdomains"/>
    <property type="match status" value="2"/>
</dbReference>
<evidence type="ECO:0000256" key="1">
    <source>
        <dbReference type="ARBA" id="ARBA00004651"/>
    </source>
</evidence>
<feature type="transmembrane region" description="Helical" evidence="8">
    <location>
        <begin position="390"/>
        <end position="411"/>
    </location>
</feature>
<feature type="transmembrane region" description="Helical" evidence="8">
    <location>
        <begin position="923"/>
        <end position="947"/>
    </location>
</feature>
<sequence length="1052" mass="115340">MIQRIIEASVQQRVLVLLLSAILVVIGLQALRTTPVDAIPDLSDVQVIVRTPYPGQAPEVVQEQVTYPLTSALMSVPGAKTVRGYSFFGDSFVYVIFDDNTDLYWARSRVLEYLNQANDALPDGVKPALGPDASGVGWVYLYALQDTSGQHDLADLRDLQDWFLRYELQTVAGVSEVAALGGMQRQFQLRLKPQRLMAHGLSVAQVITALQQANQDTGASVVELAEAEYMLRSHGLIRTADDLLNIGISHNNQGLPVLVRDIADVLEVPQMRRGIAELNGQGEVVGGIIVMRSGENARAVISAVKDKLQQLKSSLPEGVEVVPVYDRTALIDRAVNNLWHKLSMEFVMVALVCALFLFHLRSSLVIVLSLPLGILAAFVFMRWQGINANIMSLGGIAIAIGAMVDGAIVMIENYHKYLERYPPKTDTDRWQGVISSAQQVGPALFFSLLIITLSFIPVFMLEAQEGRLFAPLAYTKTYAMAAAAMLAITLVPVLIGYLVRGPIKAEKSNPLNRVLTALYTPVLKQALHFPKTTLLLVIVMALSAWWPMKQLGSEFMPPLDEGDLMYMPTTYPGLSVAEARQILQQTDRLIGSVPEVANVLGKIGRADSATDPAPLTMIESFIQLKPREQWRDGVTLDDIKQELDRKVQFPGLSNAWVMPIRTRIDMLATGIKTPVGIKIAGDDLNQIQAIGQQLETLMADVPGTTSVYAERTVSGRYLDIRLRREQLARFGLTVQQAQQLLATAVGGKAVTQAVDGLRRYPVSVRLPQRYRDSPEALKQLMFYAPNGQLLALADIAEINIAAGPAMIKSENARINGWVFIDIAGVDLGRYVEQAQQHVQTALADGRLQMPAGYSLNWSGQYEYLLRAQNKLQLAVPLTLVIVAVLLYLAFQRLRDVALILLTVPLSLVGSVWLLWALDFHLSVAVGVGFIALAGVAVEIGVIMLVYLQQAWQQQVEQQQGRQQPLTPSDVRTAVLQGAGQRLRPIAMTVATIAIGLLPVMLGQGTGSEVMSRIAAPMVGGAASALLLTLLVLPVLFYWLTCWQLRHHNHDSA</sequence>
<dbReference type="KEGG" id="bsan:CHH28_00015"/>
<dbReference type="GO" id="GO:0008324">
    <property type="term" value="F:monoatomic cation transmembrane transporter activity"/>
    <property type="evidence" value="ECO:0007669"/>
    <property type="project" value="InterPro"/>
</dbReference>
<dbReference type="Gene3D" id="3.30.70.1320">
    <property type="entry name" value="Multidrug efflux transporter AcrB pore domain like"/>
    <property type="match status" value="1"/>
</dbReference>
<dbReference type="Gene3D" id="1.20.1640.10">
    <property type="entry name" value="Multidrug efflux transporter AcrB transmembrane domain"/>
    <property type="match status" value="2"/>
</dbReference>
<dbReference type="EMBL" id="CP022530">
    <property type="protein sequence ID" value="ASP40762.1"/>
    <property type="molecule type" value="Genomic_DNA"/>
</dbReference>
<keyword evidence="5 8" id="KW-0812">Transmembrane</keyword>
<evidence type="ECO:0000256" key="5">
    <source>
        <dbReference type="ARBA" id="ARBA00022692"/>
    </source>
</evidence>
<dbReference type="RefSeq" id="WP_094058382.1">
    <property type="nucleotide sequence ID" value="NZ_CP022530.1"/>
</dbReference>
<dbReference type="InterPro" id="IPR004763">
    <property type="entry name" value="CusA-like"/>
</dbReference>
<keyword evidence="6 8" id="KW-1133">Transmembrane helix</keyword>
<dbReference type="NCBIfam" id="TIGR00914">
    <property type="entry name" value="2A0601"/>
    <property type="match status" value="1"/>
</dbReference>
<dbReference type="GO" id="GO:0042910">
    <property type="term" value="F:xenobiotic transmembrane transporter activity"/>
    <property type="evidence" value="ECO:0007669"/>
    <property type="project" value="TreeGrafter"/>
</dbReference>
<feature type="transmembrane region" description="Helical" evidence="8">
    <location>
        <begin position="897"/>
        <end position="917"/>
    </location>
</feature>
<feature type="transmembrane region" description="Helical" evidence="8">
    <location>
        <begin position="365"/>
        <end position="384"/>
    </location>
</feature>
<gene>
    <name evidence="9" type="ORF">CHH28_00015</name>
    <name evidence="10" type="ORF">CHH28_19730</name>
</gene>
<comment type="subcellular location">
    <subcellularLocation>
        <location evidence="1">Cell membrane</location>
        <topology evidence="1">Multi-pass membrane protein</topology>
    </subcellularLocation>
</comment>